<proteinExistence type="inferred from homology"/>
<evidence type="ECO:0000313" key="9">
    <source>
        <dbReference type="Proteomes" id="UP000324585"/>
    </source>
</evidence>
<evidence type="ECO:0000256" key="4">
    <source>
        <dbReference type="ARBA" id="ARBA00022833"/>
    </source>
</evidence>
<evidence type="ECO:0000256" key="3">
    <source>
        <dbReference type="ARBA" id="ARBA00022723"/>
    </source>
</evidence>
<keyword evidence="4" id="KW-0862">Zinc</keyword>
<dbReference type="Pfam" id="PF10601">
    <property type="entry name" value="zf-LITAF-like"/>
    <property type="match status" value="1"/>
</dbReference>
<keyword evidence="3" id="KW-0479">Metal-binding</keyword>
<reference evidence="9" key="1">
    <citation type="journal article" date="2019" name="Nat. Commun.">
        <title>Expansion of phycobilisome linker gene families in mesophilic red algae.</title>
        <authorList>
            <person name="Lee J."/>
            <person name="Kim D."/>
            <person name="Bhattacharya D."/>
            <person name="Yoon H.S."/>
        </authorList>
    </citation>
    <scope>NUCLEOTIDE SEQUENCE [LARGE SCALE GENOMIC DNA]</scope>
    <source>
        <strain evidence="9">CCMP 1328</strain>
    </source>
</reference>
<dbReference type="Proteomes" id="UP000324585">
    <property type="component" value="Unassembled WGS sequence"/>
</dbReference>
<organism evidence="8 9">
    <name type="scientific">Porphyridium purpureum</name>
    <name type="common">Red alga</name>
    <name type="synonym">Porphyridium cruentum</name>
    <dbReference type="NCBI Taxonomy" id="35688"/>
    <lineage>
        <taxon>Eukaryota</taxon>
        <taxon>Rhodophyta</taxon>
        <taxon>Bangiophyceae</taxon>
        <taxon>Porphyridiales</taxon>
        <taxon>Porphyridiaceae</taxon>
        <taxon>Porphyridium</taxon>
    </lineage>
</organism>
<sequence length="112" mass="11474">MASADQMQSTMNTGATTAQAAAPAPAAAQQTVDVQMGAARMGKHPQVTMCGACGEKVQTRVEYNSCNALNWGICIVTGLCCVFIPGLCNGGTNSALHTCPKCSAYIGESAAW</sequence>
<dbReference type="PANTHER" id="PTHR23292">
    <property type="entry name" value="LIPOPOLYSACCHARIDE-INDUCED TUMOR NECROSIS FACTOR-ALPHA FACTOR"/>
    <property type="match status" value="1"/>
</dbReference>
<evidence type="ECO:0000313" key="8">
    <source>
        <dbReference type="EMBL" id="KAA8491978.1"/>
    </source>
</evidence>
<dbReference type="PROSITE" id="PS51837">
    <property type="entry name" value="LITAF"/>
    <property type="match status" value="1"/>
</dbReference>
<evidence type="ECO:0000256" key="1">
    <source>
        <dbReference type="ARBA" id="ARBA00004170"/>
    </source>
</evidence>
<dbReference type="GO" id="GO:0016020">
    <property type="term" value="C:membrane"/>
    <property type="evidence" value="ECO:0007669"/>
    <property type="project" value="UniProtKB-SubCell"/>
</dbReference>
<evidence type="ECO:0000256" key="2">
    <source>
        <dbReference type="ARBA" id="ARBA00005975"/>
    </source>
</evidence>
<feature type="domain" description="LITAF" evidence="7">
    <location>
        <begin position="28"/>
        <end position="111"/>
    </location>
</feature>
<dbReference type="GO" id="GO:0008270">
    <property type="term" value="F:zinc ion binding"/>
    <property type="evidence" value="ECO:0007669"/>
    <property type="project" value="TreeGrafter"/>
</dbReference>
<protein>
    <recommendedName>
        <fullName evidence="7">LITAF domain-containing protein</fullName>
    </recommendedName>
</protein>
<name>A0A5J4YL12_PORPP</name>
<gene>
    <name evidence="8" type="ORF">FVE85_8460</name>
</gene>
<dbReference type="AlphaFoldDB" id="A0A5J4YL12"/>
<feature type="compositionally biased region" description="Polar residues" evidence="6">
    <location>
        <begin position="1"/>
        <end position="14"/>
    </location>
</feature>
<comment type="subcellular location">
    <subcellularLocation>
        <location evidence="1">Membrane</location>
        <topology evidence="1">Peripheral membrane protein</topology>
    </subcellularLocation>
</comment>
<dbReference type="EMBL" id="VRMN01000011">
    <property type="protein sequence ID" value="KAA8491978.1"/>
    <property type="molecule type" value="Genomic_DNA"/>
</dbReference>
<evidence type="ECO:0000259" key="7">
    <source>
        <dbReference type="PROSITE" id="PS51837"/>
    </source>
</evidence>
<dbReference type="OrthoDB" id="5599753at2759"/>
<dbReference type="PANTHER" id="PTHR23292:SF6">
    <property type="entry name" value="FI16602P1-RELATED"/>
    <property type="match status" value="1"/>
</dbReference>
<accession>A0A5J4YL12</accession>
<dbReference type="InterPro" id="IPR037519">
    <property type="entry name" value="LITAF_fam"/>
</dbReference>
<keyword evidence="9" id="KW-1185">Reference proteome</keyword>
<feature type="region of interest" description="Disordered" evidence="6">
    <location>
        <begin position="1"/>
        <end position="22"/>
    </location>
</feature>
<comment type="similarity">
    <text evidence="2">Belongs to the CDIP1/LITAF family.</text>
</comment>
<keyword evidence="5" id="KW-0472">Membrane</keyword>
<dbReference type="SMART" id="SM00714">
    <property type="entry name" value="LITAF"/>
    <property type="match status" value="1"/>
</dbReference>
<dbReference type="InterPro" id="IPR006629">
    <property type="entry name" value="LITAF"/>
</dbReference>
<evidence type="ECO:0000256" key="6">
    <source>
        <dbReference type="SAM" id="MobiDB-lite"/>
    </source>
</evidence>
<evidence type="ECO:0000256" key="5">
    <source>
        <dbReference type="ARBA" id="ARBA00023136"/>
    </source>
</evidence>
<comment type="caution">
    <text evidence="8">The sequence shown here is derived from an EMBL/GenBank/DDBJ whole genome shotgun (WGS) entry which is preliminary data.</text>
</comment>